<dbReference type="EMBL" id="JADEWB010000099">
    <property type="protein sequence ID" value="MBE9237496.1"/>
    <property type="molecule type" value="Genomic_DNA"/>
</dbReference>
<comment type="caution">
    <text evidence="1">The sequence shown here is derived from an EMBL/GenBank/DDBJ whole genome shotgun (WGS) entry which is preliminary data.</text>
</comment>
<dbReference type="RefSeq" id="WP_190347891.1">
    <property type="nucleotide sequence ID" value="NZ_JADEWB010000099.1"/>
</dbReference>
<gene>
    <name evidence="1" type="ORF">IQ227_16035</name>
</gene>
<evidence type="ECO:0000313" key="2">
    <source>
        <dbReference type="Proteomes" id="UP000606776"/>
    </source>
</evidence>
<dbReference type="Proteomes" id="UP000606776">
    <property type="component" value="Unassembled WGS sequence"/>
</dbReference>
<name>A0ABR9VG78_9CYAN</name>
<evidence type="ECO:0000313" key="1">
    <source>
        <dbReference type="EMBL" id="MBE9237496.1"/>
    </source>
</evidence>
<accession>A0ABR9VG78</accession>
<keyword evidence="2" id="KW-1185">Reference proteome</keyword>
<sequence>MAININRIQAVKKADEAHRQNLKKNVEHRLEMARLKGDEQLIRQLEAEQAYYR</sequence>
<organism evidence="1 2">
    <name type="scientific">Sphaerospermopsis aphanizomenoides LEGE 00250</name>
    <dbReference type="NCBI Taxonomy" id="2777972"/>
    <lineage>
        <taxon>Bacteria</taxon>
        <taxon>Bacillati</taxon>
        <taxon>Cyanobacteriota</taxon>
        <taxon>Cyanophyceae</taxon>
        <taxon>Nostocales</taxon>
        <taxon>Aphanizomenonaceae</taxon>
        <taxon>Sphaerospermopsis</taxon>
        <taxon>Sphaerospermopsis aphanizomenoides</taxon>
    </lineage>
</organism>
<protein>
    <submittedName>
        <fullName evidence="1">Uncharacterized protein</fullName>
    </submittedName>
</protein>
<proteinExistence type="predicted"/>
<reference evidence="1 2" key="1">
    <citation type="submission" date="2020-10" db="EMBL/GenBank/DDBJ databases">
        <authorList>
            <person name="Castelo-Branco R."/>
            <person name="Eusebio N."/>
            <person name="Adriana R."/>
            <person name="Vieira A."/>
            <person name="Brugerolle De Fraissinette N."/>
            <person name="Rezende De Castro R."/>
            <person name="Schneider M.P."/>
            <person name="Vasconcelos V."/>
            <person name="Leao P.N."/>
        </authorList>
    </citation>
    <scope>NUCLEOTIDE SEQUENCE [LARGE SCALE GENOMIC DNA]</scope>
    <source>
        <strain evidence="1 2">LEGE 00250</strain>
    </source>
</reference>